<feature type="transmembrane region" description="Helical" evidence="2">
    <location>
        <begin position="23"/>
        <end position="45"/>
    </location>
</feature>
<dbReference type="Pfam" id="PF01554">
    <property type="entry name" value="MatE"/>
    <property type="match status" value="1"/>
</dbReference>
<feature type="transmembrane region" description="Helical" evidence="2">
    <location>
        <begin position="65"/>
        <end position="90"/>
    </location>
</feature>
<evidence type="ECO:0000256" key="1">
    <source>
        <dbReference type="ARBA" id="ARBA00010199"/>
    </source>
</evidence>
<comment type="caution">
    <text evidence="3">The sequence shown here is derived from an EMBL/GenBank/DDBJ whole genome shotgun (WGS) entry which is preliminary data.</text>
</comment>
<keyword evidence="4" id="KW-1185">Reference proteome</keyword>
<organism evidence="3 4">
    <name type="scientific">Corchorus olitorius</name>
    <dbReference type="NCBI Taxonomy" id="93759"/>
    <lineage>
        <taxon>Eukaryota</taxon>
        <taxon>Viridiplantae</taxon>
        <taxon>Streptophyta</taxon>
        <taxon>Embryophyta</taxon>
        <taxon>Tracheophyta</taxon>
        <taxon>Spermatophyta</taxon>
        <taxon>Magnoliopsida</taxon>
        <taxon>eudicotyledons</taxon>
        <taxon>Gunneridae</taxon>
        <taxon>Pentapetalae</taxon>
        <taxon>rosids</taxon>
        <taxon>malvids</taxon>
        <taxon>Malvales</taxon>
        <taxon>Malvaceae</taxon>
        <taxon>Grewioideae</taxon>
        <taxon>Apeibeae</taxon>
        <taxon>Corchorus</taxon>
    </lineage>
</organism>
<evidence type="ECO:0000313" key="3">
    <source>
        <dbReference type="EMBL" id="OMO73239.1"/>
    </source>
</evidence>
<evidence type="ECO:0000313" key="4">
    <source>
        <dbReference type="Proteomes" id="UP000187203"/>
    </source>
</evidence>
<protein>
    <submittedName>
        <fullName evidence="3">Multi antimicrobial extrusion protein</fullName>
    </submittedName>
</protein>
<keyword evidence="2" id="KW-0472">Membrane</keyword>
<dbReference type="OrthoDB" id="2126698at2759"/>
<dbReference type="STRING" id="93759.A0A1R3HS41"/>
<dbReference type="EMBL" id="AWUE01019491">
    <property type="protein sequence ID" value="OMO73239.1"/>
    <property type="molecule type" value="Genomic_DNA"/>
</dbReference>
<feature type="transmembrane region" description="Helical" evidence="2">
    <location>
        <begin position="102"/>
        <end position="125"/>
    </location>
</feature>
<dbReference type="AlphaFoldDB" id="A0A1R3HS41"/>
<accession>A0A1R3HS41</accession>
<comment type="similarity">
    <text evidence="1">Belongs to the multi antimicrobial extrusion (MATE) (TC 2.A.66.1) family.</text>
</comment>
<proteinExistence type="inferred from homology"/>
<sequence>SGRMGFRASCVISRINAKFRNKYFVNGNVVETIAFMFIYGLGAAASTRVSNELGAGNPNKAKKAMVVTLKLSIILILAVVLALAFGHKVWAGVARGCGWQHVVVWANLATFYFIGMPIACLLQFVGKLYDKVGDHRPVLAKPGFYRGRTPEIKLLP</sequence>
<dbReference type="InterPro" id="IPR002528">
    <property type="entry name" value="MATE_fam"/>
</dbReference>
<dbReference type="PANTHER" id="PTHR11206">
    <property type="entry name" value="MULTIDRUG RESISTANCE PROTEIN"/>
    <property type="match status" value="1"/>
</dbReference>
<dbReference type="Proteomes" id="UP000187203">
    <property type="component" value="Unassembled WGS sequence"/>
</dbReference>
<evidence type="ECO:0000256" key="2">
    <source>
        <dbReference type="SAM" id="Phobius"/>
    </source>
</evidence>
<reference evidence="4" key="1">
    <citation type="submission" date="2013-09" db="EMBL/GenBank/DDBJ databases">
        <title>Corchorus olitorius genome sequencing.</title>
        <authorList>
            <person name="Alam M."/>
            <person name="Haque M.S."/>
            <person name="Islam M.S."/>
            <person name="Emdad E.M."/>
            <person name="Islam M.M."/>
            <person name="Ahmed B."/>
            <person name="Halim A."/>
            <person name="Hossen Q.M.M."/>
            <person name="Hossain M.Z."/>
            <person name="Ahmed R."/>
            <person name="Khan M.M."/>
            <person name="Islam R."/>
            <person name="Rashid M.M."/>
            <person name="Khan S.A."/>
            <person name="Rahman M.S."/>
            <person name="Alam M."/>
            <person name="Yahiya A.S."/>
            <person name="Khan M.S."/>
            <person name="Azam M.S."/>
            <person name="Haque T."/>
            <person name="Lashkar M.Z.H."/>
            <person name="Akhand A.I."/>
            <person name="Morshed G."/>
            <person name="Roy S."/>
            <person name="Uddin K.S."/>
            <person name="Rabeya T."/>
            <person name="Hossain A.S."/>
            <person name="Chowdhury A."/>
            <person name="Snigdha A.R."/>
            <person name="Mortoza M.S."/>
            <person name="Matin S.A."/>
            <person name="Hoque S.M.E."/>
            <person name="Islam M.K."/>
            <person name="Roy D.K."/>
            <person name="Haider R."/>
            <person name="Moosa M.M."/>
            <person name="Elias S.M."/>
            <person name="Hasan A.M."/>
            <person name="Jahan S."/>
            <person name="Shafiuddin M."/>
            <person name="Mahmood N."/>
            <person name="Shommy N.S."/>
        </authorList>
    </citation>
    <scope>NUCLEOTIDE SEQUENCE [LARGE SCALE GENOMIC DNA]</scope>
    <source>
        <strain evidence="4">cv. O-4</strain>
    </source>
</reference>
<name>A0A1R3HS41_9ROSI</name>
<dbReference type="GO" id="GO:0042910">
    <property type="term" value="F:xenobiotic transmembrane transporter activity"/>
    <property type="evidence" value="ECO:0007669"/>
    <property type="project" value="InterPro"/>
</dbReference>
<feature type="non-terminal residue" evidence="3">
    <location>
        <position position="156"/>
    </location>
</feature>
<dbReference type="GO" id="GO:0016020">
    <property type="term" value="C:membrane"/>
    <property type="evidence" value="ECO:0007669"/>
    <property type="project" value="InterPro"/>
</dbReference>
<gene>
    <name evidence="3" type="ORF">COLO4_27203</name>
</gene>
<keyword evidence="2" id="KW-1133">Transmembrane helix</keyword>
<keyword evidence="2" id="KW-0812">Transmembrane</keyword>
<dbReference type="GO" id="GO:0015297">
    <property type="term" value="F:antiporter activity"/>
    <property type="evidence" value="ECO:0007669"/>
    <property type="project" value="InterPro"/>
</dbReference>